<dbReference type="AlphaFoldDB" id="A0A8H3DBK2"/>
<reference evidence="2" key="1">
    <citation type="submission" date="2021-01" db="EMBL/GenBank/DDBJ databases">
        <authorList>
            <person name="Kaushik A."/>
        </authorList>
    </citation>
    <scope>NUCLEOTIDE SEQUENCE</scope>
    <source>
        <strain evidence="2">Type strain: AG8-Rh-89/</strain>
    </source>
</reference>
<dbReference type="Proteomes" id="UP000663850">
    <property type="component" value="Unassembled WGS sequence"/>
</dbReference>
<feature type="chain" id="PRO_5034239875" evidence="1">
    <location>
        <begin position="18"/>
        <end position="181"/>
    </location>
</feature>
<comment type="caution">
    <text evidence="2">The sequence shown here is derived from an EMBL/GenBank/DDBJ whole genome shotgun (WGS) entry which is preliminary data.</text>
</comment>
<keyword evidence="1" id="KW-0732">Signal</keyword>
<dbReference type="EMBL" id="CAJMWZ010006141">
    <property type="protein sequence ID" value="CAE6516570.1"/>
    <property type="molecule type" value="Genomic_DNA"/>
</dbReference>
<gene>
    <name evidence="2" type="ORF">RDB_LOCUS113082</name>
</gene>
<proteinExistence type="predicted"/>
<feature type="signal peptide" evidence="1">
    <location>
        <begin position="1"/>
        <end position="17"/>
    </location>
</feature>
<evidence type="ECO:0000313" key="2">
    <source>
        <dbReference type="EMBL" id="CAE6516570.1"/>
    </source>
</evidence>
<evidence type="ECO:0000313" key="3">
    <source>
        <dbReference type="Proteomes" id="UP000663850"/>
    </source>
</evidence>
<sequence>MLSFLLLALCSSKKNSPFDNPRSWYNEVESKLLALGCHDSTFEWGVIKVHSDTTLGRAVIEDLDDDSGSAIEKAMAAVGTSKNKQALGILSSSAASRNKTAFVGGYAWKNDNYATIDLHAFFGNIPEPNDNILEIRLKTGDELQCGEFVARKRRGFVRENLGRSYEDHVKTVDDELPKSKL</sequence>
<protein>
    <submittedName>
        <fullName evidence="2">Uncharacterized protein</fullName>
    </submittedName>
</protein>
<name>A0A8H3DBK2_9AGAM</name>
<accession>A0A8H3DBK2</accession>
<organism evidence="2 3">
    <name type="scientific">Rhizoctonia solani</name>
    <dbReference type="NCBI Taxonomy" id="456999"/>
    <lineage>
        <taxon>Eukaryota</taxon>
        <taxon>Fungi</taxon>
        <taxon>Dikarya</taxon>
        <taxon>Basidiomycota</taxon>
        <taxon>Agaricomycotina</taxon>
        <taxon>Agaricomycetes</taxon>
        <taxon>Cantharellales</taxon>
        <taxon>Ceratobasidiaceae</taxon>
        <taxon>Rhizoctonia</taxon>
    </lineage>
</organism>
<evidence type="ECO:0000256" key="1">
    <source>
        <dbReference type="SAM" id="SignalP"/>
    </source>
</evidence>